<accession>A0ABS9KZ47</accession>
<evidence type="ECO:0000313" key="3">
    <source>
        <dbReference type="Proteomes" id="UP001165367"/>
    </source>
</evidence>
<name>A0ABS9KZ47_9BACT</name>
<dbReference type="PANTHER" id="PTHR34387:SF1">
    <property type="entry name" value="PERIPLASMIC IMMUNOGENIC PROTEIN"/>
    <property type="match status" value="1"/>
</dbReference>
<dbReference type="EMBL" id="JAKLTR010000024">
    <property type="protein sequence ID" value="MCG2617662.1"/>
    <property type="molecule type" value="Genomic_DNA"/>
</dbReference>
<proteinExistence type="predicted"/>
<sequence length="243" mass="27129">MKRIMKTLAAVFAILLITQTTIAQQGQSGYSLNPFPKTITVNGSAELEIVPDEIYVQIRLMEYLKKGDPKRDLEKIKADFLAACKAVGLSDSLISIASYAGNNNYYEVKKKKAPDMLAEIIYQVKFSGSRQMDQLVEKLDDEATKSFRIVSTSHSRMTDLKKQLKIKAIQAAREKGIYLTEAIGEKLGEAVTINEPAEWMQPMYANVALRSNNAGYEMADGGEAIDFKKIKLKFDVSVVFAIR</sequence>
<comment type="caution">
    <text evidence="2">The sequence shown here is derived from an EMBL/GenBank/DDBJ whole genome shotgun (WGS) entry which is preliminary data.</text>
</comment>
<dbReference type="Pfam" id="PF04402">
    <property type="entry name" value="SIMPL"/>
    <property type="match status" value="1"/>
</dbReference>
<reference evidence="2" key="1">
    <citation type="submission" date="2022-01" db="EMBL/GenBank/DDBJ databases">
        <authorList>
            <person name="Jo J.-H."/>
            <person name="Im W.-T."/>
        </authorList>
    </citation>
    <scope>NUCLEOTIDE SEQUENCE</scope>
    <source>
        <strain evidence="2">NA20</strain>
    </source>
</reference>
<dbReference type="PANTHER" id="PTHR34387">
    <property type="entry name" value="SLR1258 PROTEIN"/>
    <property type="match status" value="1"/>
</dbReference>
<feature type="chain" id="PRO_5045051264" evidence="1">
    <location>
        <begin position="24"/>
        <end position="243"/>
    </location>
</feature>
<dbReference type="Proteomes" id="UP001165367">
    <property type="component" value="Unassembled WGS sequence"/>
</dbReference>
<evidence type="ECO:0000256" key="1">
    <source>
        <dbReference type="SAM" id="SignalP"/>
    </source>
</evidence>
<gene>
    <name evidence="2" type="ORF">LZZ85_25400</name>
</gene>
<keyword evidence="3" id="KW-1185">Reference proteome</keyword>
<protein>
    <submittedName>
        <fullName evidence="2">SIMPL domain-containing protein</fullName>
    </submittedName>
</protein>
<dbReference type="InterPro" id="IPR007497">
    <property type="entry name" value="SIMPL/DUF541"/>
</dbReference>
<keyword evidence="1" id="KW-0732">Signal</keyword>
<dbReference type="Gene3D" id="3.30.110.170">
    <property type="entry name" value="Protein of unknown function (DUF541), domain 1"/>
    <property type="match status" value="1"/>
</dbReference>
<evidence type="ECO:0000313" key="2">
    <source>
        <dbReference type="EMBL" id="MCG2617662.1"/>
    </source>
</evidence>
<dbReference type="Gene3D" id="3.30.70.2970">
    <property type="entry name" value="Protein of unknown function (DUF541), domain 2"/>
    <property type="match status" value="1"/>
</dbReference>
<feature type="signal peptide" evidence="1">
    <location>
        <begin position="1"/>
        <end position="23"/>
    </location>
</feature>
<dbReference type="InterPro" id="IPR052022">
    <property type="entry name" value="26kDa_periplasmic_antigen"/>
</dbReference>
<dbReference type="RefSeq" id="WP_237876467.1">
    <property type="nucleotide sequence ID" value="NZ_JAKLTR010000024.1"/>
</dbReference>
<organism evidence="2 3">
    <name type="scientific">Terrimonas ginsenosidimutans</name>
    <dbReference type="NCBI Taxonomy" id="2908004"/>
    <lineage>
        <taxon>Bacteria</taxon>
        <taxon>Pseudomonadati</taxon>
        <taxon>Bacteroidota</taxon>
        <taxon>Chitinophagia</taxon>
        <taxon>Chitinophagales</taxon>
        <taxon>Chitinophagaceae</taxon>
        <taxon>Terrimonas</taxon>
    </lineage>
</organism>